<evidence type="ECO:0000313" key="1">
    <source>
        <dbReference type="EMBL" id="SMO48078.1"/>
    </source>
</evidence>
<gene>
    <name evidence="1" type="ORF">SAMN06265350_102321</name>
</gene>
<reference evidence="1 2" key="1">
    <citation type="submission" date="2017-05" db="EMBL/GenBank/DDBJ databases">
        <authorList>
            <person name="Varghese N."/>
            <person name="Submissions S."/>
        </authorList>
    </citation>
    <scope>NUCLEOTIDE SEQUENCE [LARGE SCALE GENOMIC DNA]</scope>
    <source>
        <strain evidence="1 2">DSM 21342</strain>
    </source>
</reference>
<proteinExistence type="predicted"/>
<keyword evidence="2" id="KW-1185">Reference proteome</keyword>
<sequence length="160" mass="18226">MDNISIEQKAADTLLERGVRVKVQTPLFLRVFGKKTMTLPVPMPKLGTSLRISRIYLSMGIEDKKLDDLDMNDLLKLQAMHGSKIALLVAHVILNGYWSGKILARPLAAWLKWRMPIRSLYTIMQMVVLHGGTADFLNTIRLTRHLKMTEPNLSQETERS</sequence>
<dbReference type="AlphaFoldDB" id="A0A521BLP4"/>
<name>A0A521BLP4_9SPHI</name>
<evidence type="ECO:0000313" key="2">
    <source>
        <dbReference type="Proteomes" id="UP000315971"/>
    </source>
</evidence>
<organism evidence="1 2">
    <name type="scientific">Solitalea koreensis</name>
    <dbReference type="NCBI Taxonomy" id="543615"/>
    <lineage>
        <taxon>Bacteria</taxon>
        <taxon>Pseudomonadati</taxon>
        <taxon>Bacteroidota</taxon>
        <taxon>Sphingobacteriia</taxon>
        <taxon>Sphingobacteriales</taxon>
        <taxon>Sphingobacteriaceae</taxon>
        <taxon>Solitalea</taxon>
    </lineage>
</organism>
<dbReference type="EMBL" id="FXSZ01000002">
    <property type="protein sequence ID" value="SMO48078.1"/>
    <property type="molecule type" value="Genomic_DNA"/>
</dbReference>
<protein>
    <submittedName>
        <fullName evidence="1">Uncharacterized protein</fullName>
    </submittedName>
</protein>
<dbReference type="Proteomes" id="UP000315971">
    <property type="component" value="Unassembled WGS sequence"/>
</dbReference>
<accession>A0A521BLP4</accession>